<keyword evidence="1" id="KW-0732">Signal</keyword>
<proteinExistence type="predicted"/>
<evidence type="ECO:0008006" key="4">
    <source>
        <dbReference type="Google" id="ProtNLM"/>
    </source>
</evidence>
<comment type="caution">
    <text evidence="2">The sequence shown here is derived from an EMBL/GenBank/DDBJ whole genome shotgun (WGS) entry which is preliminary data.</text>
</comment>
<gene>
    <name evidence="2" type="ORF">MD483_06590</name>
</gene>
<protein>
    <recommendedName>
        <fullName evidence="4">Lipoprotein</fullName>
    </recommendedName>
</protein>
<reference evidence="2" key="1">
    <citation type="submission" date="2022-02" db="EMBL/GenBank/DDBJ databases">
        <title>Vibrio sp. nov., a new bacterium isolated from Bohai sea, China.</title>
        <authorList>
            <person name="Yuan Y."/>
        </authorList>
    </citation>
    <scope>NUCLEOTIDE SEQUENCE</scope>
    <source>
        <strain evidence="2">DBSS07</strain>
    </source>
</reference>
<sequence>MTKVVLLLMAAVTFLQGCVSGVAERDGTSVDITPIHHTLKVSSQPEMSEKVENFVSTHWQAIAHNGMTISYAGDKRQASKLQDALIRQGIAADGIHLENEALGRFTMMLEVVEYRTKVEFCQYPRIGDFGAEPYGCFVQNARWQSMTHPHRNLPNAEAQR</sequence>
<dbReference type="Proteomes" id="UP001155586">
    <property type="component" value="Unassembled WGS sequence"/>
</dbReference>
<name>A0A9X3HQV1_9VIBR</name>
<feature type="chain" id="PRO_5040891489" description="Lipoprotein" evidence="1">
    <location>
        <begin position="26"/>
        <end position="160"/>
    </location>
</feature>
<keyword evidence="3" id="KW-1185">Reference proteome</keyword>
<accession>A0A9X3HQV1</accession>
<organism evidence="2 3">
    <name type="scientific">Vibrio paucivorans</name>
    <dbReference type="NCBI Taxonomy" id="2829489"/>
    <lineage>
        <taxon>Bacteria</taxon>
        <taxon>Pseudomonadati</taxon>
        <taxon>Pseudomonadota</taxon>
        <taxon>Gammaproteobacteria</taxon>
        <taxon>Vibrionales</taxon>
        <taxon>Vibrionaceae</taxon>
        <taxon>Vibrio</taxon>
    </lineage>
</organism>
<dbReference type="PROSITE" id="PS51257">
    <property type="entry name" value="PROKAR_LIPOPROTEIN"/>
    <property type="match status" value="1"/>
</dbReference>
<evidence type="ECO:0000313" key="3">
    <source>
        <dbReference type="Proteomes" id="UP001155586"/>
    </source>
</evidence>
<evidence type="ECO:0000313" key="2">
    <source>
        <dbReference type="EMBL" id="MCW8333489.1"/>
    </source>
</evidence>
<dbReference type="AlphaFoldDB" id="A0A9X3HQV1"/>
<dbReference type="RefSeq" id="WP_265687039.1">
    <property type="nucleotide sequence ID" value="NZ_JAKRRX010000025.1"/>
</dbReference>
<dbReference type="EMBL" id="JAKRRX010000025">
    <property type="protein sequence ID" value="MCW8333489.1"/>
    <property type="molecule type" value="Genomic_DNA"/>
</dbReference>
<feature type="signal peptide" evidence="1">
    <location>
        <begin position="1"/>
        <end position="25"/>
    </location>
</feature>
<evidence type="ECO:0000256" key="1">
    <source>
        <dbReference type="SAM" id="SignalP"/>
    </source>
</evidence>